<dbReference type="RefSeq" id="WP_183589313.1">
    <property type="nucleotide sequence ID" value="NZ_JACHCA010000015.1"/>
</dbReference>
<proteinExistence type="predicted"/>
<dbReference type="Proteomes" id="UP000548326">
    <property type="component" value="Unassembled WGS sequence"/>
</dbReference>
<protein>
    <submittedName>
        <fullName evidence="1">Uncharacterized protein</fullName>
    </submittedName>
</protein>
<evidence type="ECO:0000313" key="1">
    <source>
        <dbReference type="EMBL" id="MBB6130582.1"/>
    </source>
</evidence>
<gene>
    <name evidence="1" type="ORF">HDF22_004722</name>
</gene>
<evidence type="ECO:0000313" key="2">
    <source>
        <dbReference type="Proteomes" id="UP000548326"/>
    </source>
</evidence>
<dbReference type="AlphaFoldDB" id="A0A841JJX6"/>
<comment type="caution">
    <text evidence="1">The sequence shown here is derived from an EMBL/GenBank/DDBJ whole genome shotgun (WGS) entry which is preliminary data.</text>
</comment>
<dbReference type="EMBL" id="JACHCA010000015">
    <property type="protein sequence ID" value="MBB6130582.1"/>
    <property type="molecule type" value="Genomic_DNA"/>
</dbReference>
<reference evidence="1 2" key="1">
    <citation type="submission" date="2020-08" db="EMBL/GenBank/DDBJ databases">
        <title>Genomic Encyclopedia of Type Strains, Phase IV (KMG-V): Genome sequencing to study the core and pangenomes of soil and plant-associated prokaryotes.</title>
        <authorList>
            <person name="Whitman W."/>
        </authorList>
    </citation>
    <scope>NUCLEOTIDE SEQUENCE [LARGE SCALE GENOMIC DNA]</scope>
    <source>
        <strain evidence="1 2">MP601</strain>
    </source>
</reference>
<sequence length="122" mass="13754">MRTLFSIFLFLFCQQVFSQTKPIEAKEAYKYVNQIVTIKDDIYSSKIYKDSLAVLELGKPGNEHHFSIILIKNTKAASLDEKVIKTLKVAKASFTGLVVSNEGGALMIVEGTDKIKFNYRVD</sequence>
<organism evidence="1 2">
    <name type="scientific">Mucilaginibacter lappiensis</name>
    <dbReference type="NCBI Taxonomy" id="354630"/>
    <lineage>
        <taxon>Bacteria</taxon>
        <taxon>Pseudomonadati</taxon>
        <taxon>Bacteroidota</taxon>
        <taxon>Sphingobacteriia</taxon>
        <taxon>Sphingobacteriales</taxon>
        <taxon>Sphingobacteriaceae</taxon>
        <taxon>Mucilaginibacter</taxon>
    </lineage>
</organism>
<accession>A0A841JJX6</accession>
<name>A0A841JJX6_9SPHI</name>